<dbReference type="InterPro" id="IPR010978">
    <property type="entry name" value="tRNA-bd_arm"/>
</dbReference>
<evidence type="ECO:0000259" key="10">
    <source>
        <dbReference type="Pfam" id="PF10458"/>
    </source>
</evidence>
<dbReference type="Gene3D" id="1.10.287.380">
    <property type="entry name" value="Valyl-tRNA synthetase, C-terminal domain"/>
    <property type="match status" value="1"/>
</dbReference>
<evidence type="ECO:0000256" key="6">
    <source>
        <dbReference type="ARBA" id="ARBA00023146"/>
    </source>
</evidence>
<comment type="catalytic activity">
    <reaction evidence="8">
        <text>tRNA(Val) + L-valine + ATP = L-valyl-tRNA(Val) + AMP + diphosphate</text>
        <dbReference type="Rhea" id="RHEA:10704"/>
        <dbReference type="Rhea" id="RHEA-COMP:9672"/>
        <dbReference type="Rhea" id="RHEA-COMP:9708"/>
        <dbReference type="ChEBI" id="CHEBI:30616"/>
        <dbReference type="ChEBI" id="CHEBI:33019"/>
        <dbReference type="ChEBI" id="CHEBI:57762"/>
        <dbReference type="ChEBI" id="CHEBI:78442"/>
        <dbReference type="ChEBI" id="CHEBI:78537"/>
        <dbReference type="ChEBI" id="CHEBI:456215"/>
        <dbReference type="EC" id="6.1.1.9"/>
    </reaction>
</comment>
<evidence type="ECO:0000256" key="8">
    <source>
        <dbReference type="ARBA" id="ARBA00047552"/>
    </source>
</evidence>
<dbReference type="InterPro" id="IPR002303">
    <property type="entry name" value="Valyl-tRNA_ligase"/>
</dbReference>
<evidence type="ECO:0000256" key="4">
    <source>
        <dbReference type="ARBA" id="ARBA00022840"/>
    </source>
</evidence>
<dbReference type="GO" id="GO:0004832">
    <property type="term" value="F:valine-tRNA ligase activity"/>
    <property type="evidence" value="ECO:0007669"/>
    <property type="project" value="UniProtKB-EC"/>
</dbReference>
<proteinExistence type="predicted"/>
<keyword evidence="5" id="KW-0648">Protein biosynthesis</keyword>
<name>A0A3B0R7A4_9ZZZZ</name>
<dbReference type="SUPFAM" id="SSF46589">
    <property type="entry name" value="tRNA-binding arm"/>
    <property type="match status" value="1"/>
</dbReference>
<evidence type="ECO:0000256" key="9">
    <source>
        <dbReference type="SAM" id="Coils"/>
    </source>
</evidence>
<protein>
    <recommendedName>
        <fullName evidence="1">valine--tRNA ligase</fullName>
        <ecNumber evidence="1">6.1.1.9</ecNumber>
    </recommendedName>
    <alternativeName>
        <fullName evidence="7">Valyl-tRNA synthetase</fullName>
    </alternativeName>
</protein>
<evidence type="ECO:0000256" key="1">
    <source>
        <dbReference type="ARBA" id="ARBA00013169"/>
    </source>
</evidence>
<keyword evidence="3" id="KW-0547">Nucleotide-binding</keyword>
<sequence length="150" mass="16728">NWLIRLITAIRSVKSEMNVPPGAKLPLLVASASAQTVERLERHLALVQWLGRTISVEFVAEIPKSALQTVVDEAVFGLVVEGVLDMSEERNRLENEITKTKGEILRIEKKLGNENFVARAPEAVVVGEREKLDGYREKLGKTEEILARLS</sequence>
<feature type="coiled-coil region" evidence="9">
    <location>
        <begin position="83"/>
        <end position="110"/>
    </location>
</feature>
<dbReference type="SUPFAM" id="SSF47323">
    <property type="entry name" value="Anticodon-binding domain of a subclass of class I aminoacyl-tRNA synthetases"/>
    <property type="match status" value="1"/>
</dbReference>
<evidence type="ECO:0000256" key="7">
    <source>
        <dbReference type="ARBA" id="ARBA00029936"/>
    </source>
</evidence>
<evidence type="ECO:0000313" key="11">
    <source>
        <dbReference type="EMBL" id="VAV88372.1"/>
    </source>
</evidence>
<keyword evidence="6 11" id="KW-0030">Aminoacyl-tRNA synthetase</keyword>
<dbReference type="EC" id="6.1.1.9" evidence="1"/>
<keyword evidence="2 11" id="KW-0436">Ligase</keyword>
<dbReference type="InterPro" id="IPR037118">
    <property type="entry name" value="Val-tRNA_synth_C_sf"/>
</dbReference>
<dbReference type="GO" id="GO:0006438">
    <property type="term" value="P:valyl-tRNA aminoacylation"/>
    <property type="evidence" value="ECO:0007669"/>
    <property type="project" value="InterPro"/>
</dbReference>
<dbReference type="EMBL" id="UOEE01000062">
    <property type="protein sequence ID" value="VAV88372.1"/>
    <property type="molecule type" value="Genomic_DNA"/>
</dbReference>
<dbReference type="GO" id="GO:0005829">
    <property type="term" value="C:cytosol"/>
    <property type="evidence" value="ECO:0007669"/>
    <property type="project" value="TreeGrafter"/>
</dbReference>
<organism evidence="11">
    <name type="scientific">hydrothermal vent metagenome</name>
    <dbReference type="NCBI Taxonomy" id="652676"/>
    <lineage>
        <taxon>unclassified sequences</taxon>
        <taxon>metagenomes</taxon>
        <taxon>ecological metagenomes</taxon>
    </lineage>
</organism>
<dbReference type="Pfam" id="PF10458">
    <property type="entry name" value="Val_tRNA-synt_C"/>
    <property type="match status" value="1"/>
</dbReference>
<dbReference type="InterPro" id="IPR019499">
    <property type="entry name" value="Val-tRNA_synth_tRNA-bd"/>
</dbReference>
<keyword evidence="4" id="KW-0067">ATP-binding</keyword>
<dbReference type="PANTHER" id="PTHR11946">
    <property type="entry name" value="VALYL-TRNA SYNTHETASES"/>
    <property type="match status" value="1"/>
</dbReference>
<gene>
    <name evidence="11" type="ORF">MNBD_ALPHA06-1266</name>
</gene>
<evidence type="ECO:0000256" key="2">
    <source>
        <dbReference type="ARBA" id="ARBA00022598"/>
    </source>
</evidence>
<feature type="domain" description="Valyl-tRNA synthetase tRNA-binding arm" evidence="10">
    <location>
        <begin position="85"/>
        <end position="149"/>
    </location>
</feature>
<dbReference type="InterPro" id="IPR009080">
    <property type="entry name" value="tRNAsynth_Ia_anticodon-bd"/>
</dbReference>
<dbReference type="GO" id="GO:0005524">
    <property type="term" value="F:ATP binding"/>
    <property type="evidence" value="ECO:0007669"/>
    <property type="project" value="UniProtKB-KW"/>
</dbReference>
<reference evidence="11" key="1">
    <citation type="submission" date="2018-06" db="EMBL/GenBank/DDBJ databases">
        <authorList>
            <person name="Zhirakovskaya E."/>
        </authorList>
    </citation>
    <scope>NUCLEOTIDE SEQUENCE</scope>
</reference>
<dbReference type="FunFam" id="1.10.287.380:FF:000001">
    <property type="entry name" value="Valine--tRNA ligase"/>
    <property type="match status" value="1"/>
</dbReference>
<feature type="non-terminal residue" evidence="11">
    <location>
        <position position="1"/>
    </location>
</feature>
<dbReference type="AlphaFoldDB" id="A0A3B0R7A4"/>
<accession>A0A3B0R7A4</accession>
<evidence type="ECO:0000256" key="3">
    <source>
        <dbReference type="ARBA" id="ARBA00022741"/>
    </source>
</evidence>
<keyword evidence="9" id="KW-0175">Coiled coil</keyword>
<evidence type="ECO:0000256" key="5">
    <source>
        <dbReference type="ARBA" id="ARBA00022917"/>
    </source>
</evidence>
<dbReference type="PANTHER" id="PTHR11946:SF93">
    <property type="entry name" value="VALINE--TRNA LIGASE, CHLOROPLASTIC_MITOCHONDRIAL 2"/>
    <property type="match status" value="1"/>
</dbReference>